<evidence type="ECO:0000256" key="8">
    <source>
        <dbReference type="PIRSR" id="PIRSR605150-1"/>
    </source>
</evidence>
<keyword evidence="2" id="KW-0328">Glycosyltransferase</keyword>
<dbReference type="GO" id="GO:0012505">
    <property type="term" value="C:endomembrane system"/>
    <property type="evidence" value="ECO:0007669"/>
    <property type="project" value="UniProtKB-SubCell"/>
</dbReference>
<reference evidence="12" key="1">
    <citation type="submission" date="2007-06" db="EMBL/GenBank/DDBJ databases">
        <title>Full length cDNA sequences from Sitka Spruce (Picea sitchensis).</title>
        <authorList>
            <person name="Ralph S.G."/>
            <person name="Chun H.E."/>
            <person name="Liao N."/>
            <person name="Ali J."/>
            <person name="Reid K."/>
            <person name="Kolosova N."/>
            <person name="Cooper N."/>
            <person name="Cullis C."/>
            <person name="Jancsik S."/>
            <person name="Moore R."/>
            <person name="Mayo M."/>
            <person name="Wagner S."/>
            <person name="Holt R.A."/>
            <person name="Jones S.J.M."/>
            <person name="Marra M.A."/>
            <person name="Ritland C.E."/>
            <person name="Ritland K."/>
            <person name="Bohlmann J."/>
        </authorList>
    </citation>
    <scope>NUCLEOTIDE SEQUENCE</scope>
    <source>
        <tissue evidence="12">Green portion of the leader tissue</tissue>
    </source>
</reference>
<feature type="transmembrane region" description="Helical" evidence="11">
    <location>
        <begin position="763"/>
        <end position="782"/>
    </location>
</feature>
<keyword evidence="6 11" id="KW-0472">Membrane</keyword>
<name>B8LP88_PICSI</name>
<accession>B8LP88</accession>
<feature type="transmembrane region" description="Helical" evidence="11">
    <location>
        <begin position="37"/>
        <end position="55"/>
    </location>
</feature>
<feature type="transmembrane region" description="Helical" evidence="11">
    <location>
        <begin position="734"/>
        <end position="751"/>
    </location>
</feature>
<dbReference type="AlphaFoldDB" id="B8LP88"/>
<dbReference type="SUPFAM" id="SSF53448">
    <property type="entry name" value="Nucleotide-diphospho-sugar transferases"/>
    <property type="match status" value="1"/>
</dbReference>
<keyword evidence="5 11" id="KW-1133">Transmembrane helix</keyword>
<proteinExistence type="evidence at transcript level"/>
<protein>
    <recommendedName>
        <fullName evidence="13">Glycosyltransferase 2-like domain-containing protein</fullName>
    </recommendedName>
</protein>
<feature type="binding site" evidence="9">
    <location>
        <position position="155"/>
    </location>
    <ligand>
        <name>UDP-alpha-D-glucose</name>
        <dbReference type="ChEBI" id="CHEBI:58885"/>
    </ligand>
</feature>
<comment type="subcellular location">
    <subcellularLocation>
        <location evidence="1">Endomembrane system</location>
        <topology evidence="1">Multi-pass membrane protein</topology>
    </subcellularLocation>
</comment>
<keyword evidence="3" id="KW-0808">Transferase</keyword>
<feature type="binding site" evidence="9">
    <location>
        <position position="125"/>
    </location>
    <ligand>
        <name>UDP-alpha-D-glucose</name>
        <dbReference type="ChEBI" id="CHEBI:58885"/>
    </ligand>
</feature>
<evidence type="ECO:0000256" key="6">
    <source>
        <dbReference type="ARBA" id="ARBA00023136"/>
    </source>
</evidence>
<evidence type="ECO:0000256" key="9">
    <source>
        <dbReference type="PIRSR" id="PIRSR605150-2"/>
    </source>
</evidence>
<evidence type="ECO:0000256" key="1">
    <source>
        <dbReference type="ARBA" id="ARBA00004127"/>
    </source>
</evidence>
<sequence length="785" mass="89205">MLSVDRNLTLRMEKQMIAINSPPLYEKIVEKPKLYRAYAFLHFVLTLSFLGYRLLNPLDESYRIWILAFACEIWFAFQWILEWNMRWLFVDYKTYPERFAQRYSGESSSKLPPVDIIITTADPFKEPAIITANTVLSVLAIDYPVQKFACYISDDGASTITFYSLVETLRFAKRWVPFCRKFDIETRAPFMYFSKQSAQHSKKSDPNFLREWQEMKDEYEGLKRRIQKASQTQDVPLDSICQDGVDGFAHRSSDIRNHSTVIKVIYENSGAERDILPHVVYVAREKRPKVDHHYKAGAMNVMARVSGVMTNSPFILNLDCDMFVNNSKAIQHAMCFFLDCKSERDCGFVQFPQLFYRSIKDDPFGNQMKIFLSTLARGMNGLQGPVYCGTGCFHRRKALYGAPPAADQYNNKDVREFHNHAKVYHSLKASSWSLGALSSIFGSSSALAASAQTTMRNTQFGVLSSPSSTIDEALNVASCRYETNTAWGKEVGWMYGSTVEDVMTGFKVHCLGWHSVFCVPEQPAFMGTAPANGPDCLVQMKRWVTGLLEIFLSKLCPFLGIHRNIMVRQRMMYAYFTLWGILSVATFFYAILPAFCLLSGKSFLPGISKPSFAIAVTLFVSIYGFKLWEFLRIGGSIREWWNNQRMRLIQCLSPFLLATFDVLMKLLGVSDTVFVVTPKGSGDEDDCGEVDFTFDSSSLFIPPTTVLFINLAAIVSGSVVFVAGRDDIFRDKLFAEYFCSVWVVINLWPFVKGLVRKGKRGIPWSVLMKSAALALLLCGCSWRQN</sequence>
<feature type="transmembrane region" description="Helical" evidence="11">
    <location>
        <begin position="700"/>
        <end position="722"/>
    </location>
</feature>
<evidence type="ECO:0000256" key="10">
    <source>
        <dbReference type="PIRSR" id="PIRSR605150-3"/>
    </source>
</evidence>
<dbReference type="Pfam" id="PF03552">
    <property type="entry name" value="Cellulose_synt"/>
    <property type="match status" value="2"/>
</dbReference>
<dbReference type="GO" id="GO:0016760">
    <property type="term" value="F:cellulose synthase (UDP-forming) activity"/>
    <property type="evidence" value="ECO:0007669"/>
    <property type="project" value="InterPro"/>
</dbReference>
<feature type="transmembrane region" description="Helical" evidence="11">
    <location>
        <begin position="648"/>
        <end position="668"/>
    </location>
</feature>
<feature type="binding site" evidence="10">
    <location>
        <position position="295"/>
    </location>
    <ligand>
        <name>Mn(2+)</name>
        <dbReference type="ChEBI" id="CHEBI:29035"/>
    </ligand>
</feature>
<dbReference type="Gene3D" id="3.90.550.10">
    <property type="entry name" value="Spore Coat Polysaccharide Biosynthesis Protein SpsA, Chain A"/>
    <property type="match status" value="2"/>
</dbReference>
<feature type="transmembrane region" description="Helical" evidence="11">
    <location>
        <begin position="572"/>
        <end position="592"/>
    </location>
</feature>
<evidence type="ECO:0000256" key="11">
    <source>
        <dbReference type="SAM" id="Phobius"/>
    </source>
</evidence>
<keyword evidence="7" id="KW-0961">Cell wall biogenesis/degradation</keyword>
<dbReference type="EMBL" id="EF677659">
    <property type="protein sequence ID" value="ABR17468.1"/>
    <property type="molecule type" value="mRNA"/>
</dbReference>
<keyword evidence="4 11" id="KW-0812">Transmembrane</keyword>
<evidence type="ECO:0000256" key="5">
    <source>
        <dbReference type="ARBA" id="ARBA00022989"/>
    </source>
</evidence>
<dbReference type="InterPro" id="IPR005150">
    <property type="entry name" value="Cellulose_synth"/>
</dbReference>
<evidence type="ECO:0000256" key="2">
    <source>
        <dbReference type="ARBA" id="ARBA00022676"/>
    </source>
</evidence>
<evidence type="ECO:0000256" key="3">
    <source>
        <dbReference type="ARBA" id="ARBA00022679"/>
    </source>
</evidence>
<evidence type="ECO:0000256" key="7">
    <source>
        <dbReference type="ARBA" id="ARBA00023316"/>
    </source>
</evidence>
<organism evidence="12">
    <name type="scientific">Picea sitchensis</name>
    <name type="common">Sitka spruce</name>
    <name type="synonym">Pinus sitchensis</name>
    <dbReference type="NCBI Taxonomy" id="3332"/>
    <lineage>
        <taxon>Eukaryota</taxon>
        <taxon>Viridiplantae</taxon>
        <taxon>Streptophyta</taxon>
        <taxon>Embryophyta</taxon>
        <taxon>Tracheophyta</taxon>
        <taxon>Spermatophyta</taxon>
        <taxon>Pinopsida</taxon>
        <taxon>Pinidae</taxon>
        <taxon>Conifers I</taxon>
        <taxon>Pinales</taxon>
        <taxon>Pinaceae</taxon>
        <taxon>Picea</taxon>
    </lineage>
</organism>
<dbReference type="GO" id="GO:0071555">
    <property type="term" value="P:cell wall organization"/>
    <property type="evidence" value="ECO:0007669"/>
    <property type="project" value="UniProtKB-KW"/>
</dbReference>
<evidence type="ECO:0000256" key="4">
    <source>
        <dbReference type="ARBA" id="ARBA00022692"/>
    </source>
</evidence>
<feature type="transmembrane region" description="Helical" evidence="11">
    <location>
        <begin position="612"/>
        <end position="628"/>
    </location>
</feature>
<feature type="active site" evidence="8">
    <location>
        <position position="501"/>
    </location>
</feature>
<evidence type="ECO:0000313" key="12">
    <source>
        <dbReference type="EMBL" id="ABR17468.1"/>
    </source>
</evidence>
<dbReference type="CAZy" id="GT2">
    <property type="family name" value="Glycosyltransferase Family 2"/>
</dbReference>
<feature type="transmembrane region" description="Helical" evidence="11">
    <location>
        <begin position="61"/>
        <end position="81"/>
    </location>
</feature>
<dbReference type="PANTHER" id="PTHR13301">
    <property type="entry name" value="X-BOX TRANSCRIPTION FACTOR-RELATED"/>
    <property type="match status" value="1"/>
</dbReference>
<dbReference type="GO" id="GO:0016020">
    <property type="term" value="C:membrane"/>
    <property type="evidence" value="ECO:0007669"/>
    <property type="project" value="InterPro"/>
</dbReference>
<evidence type="ECO:0008006" key="13">
    <source>
        <dbReference type="Google" id="ProtNLM"/>
    </source>
</evidence>
<feature type="active site" evidence="8">
    <location>
        <position position="155"/>
    </location>
</feature>
<feature type="binding site" evidence="9">
    <location>
        <position position="126"/>
    </location>
    <ligand>
        <name>UDP-alpha-D-glucose</name>
        <dbReference type="ChEBI" id="CHEBI:58885"/>
    </ligand>
</feature>
<dbReference type="InterPro" id="IPR029044">
    <property type="entry name" value="Nucleotide-diphossugar_trans"/>
</dbReference>
<feature type="binding site" evidence="10">
    <location>
        <position position="319"/>
    </location>
    <ligand>
        <name>Mn(2+)</name>
        <dbReference type="ChEBI" id="CHEBI:29035"/>
    </ligand>
</feature>
<dbReference type="GO" id="GO:0030244">
    <property type="term" value="P:cellulose biosynthetic process"/>
    <property type="evidence" value="ECO:0007669"/>
    <property type="project" value="InterPro"/>
</dbReference>